<evidence type="ECO:0000313" key="11">
    <source>
        <dbReference type="EMBL" id="MEK8048593.1"/>
    </source>
</evidence>
<dbReference type="EMBL" id="JBBUTI010000022">
    <property type="protein sequence ID" value="MEK8048593.1"/>
    <property type="molecule type" value="Genomic_DNA"/>
</dbReference>
<comment type="function">
    <text evidence="9">Part of the tripartite ATP-independent periplasmic (TRAP) transport system.</text>
</comment>
<feature type="transmembrane region" description="Helical" evidence="9">
    <location>
        <begin position="86"/>
        <end position="107"/>
    </location>
</feature>
<evidence type="ECO:0000259" key="10">
    <source>
        <dbReference type="Pfam" id="PF04290"/>
    </source>
</evidence>
<evidence type="ECO:0000256" key="3">
    <source>
        <dbReference type="ARBA" id="ARBA00022475"/>
    </source>
</evidence>
<feature type="transmembrane region" description="Helical" evidence="9">
    <location>
        <begin position="47"/>
        <end position="65"/>
    </location>
</feature>
<accession>A0ABU9C9S5</accession>
<evidence type="ECO:0000256" key="5">
    <source>
        <dbReference type="ARBA" id="ARBA00022692"/>
    </source>
</evidence>
<keyword evidence="7 9" id="KW-0472">Membrane</keyword>
<dbReference type="Proteomes" id="UP001379945">
    <property type="component" value="Unassembled WGS sequence"/>
</dbReference>
<evidence type="ECO:0000256" key="7">
    <source>
        <dbReference type="ARBA" id="ARBA00023136"/>
    </source>
</evidence>
<evidence type="ECO:0000256" key="6">
    <source>
        <dbReference type="ARBA" id="ARBA00022989"/>
    </source>
</evidence>
<organism evidence="11 12">
    <name type="scientific">Ideonella margarita</name>
    <dbReference type="NCBI Taxonomy" id="2984191"/>
    <lineage>
        <taxon>Bacteria</taxon>
        <taxon>Pseudomonadati</taxon>
        <taxon>Pseudomonadota</taxon>
        <taxon>Betaproteobacteria</taxon>
        <taxon>Burkholderiales</taxon>
        <taxon>Sphaerotilaceae</taxon>
        <taxon>Ideonella</taxon>
    </lineage>
</organism>
<comment type="caution">
    <text evidence="11">The sequence shown here is derived from an EMBL/GenBank/DDBJ whole genome shotgun (WGS) entry which is preliminary data.</text>
</comment>
<keyword evidence="3" id="KW-1003">Cell membrane</keyword>
<evidence type="ECO:0000256" key="1">
    <source>
        <dbReference type="ARBA" id="ARBA00004429"/>
    </source>
</evidence>
<keyword evidence="5 9" id="KW-0812">Transmembrane</keyword>
<evidence type="ECO:0000313" key="12">
    <source>
        <dbReference type="Proteomes" id="UP001379945"/>
    </source>
</evidence>
<name>A0ABU9C9S5_9BURK</name>
<comment type="subcellular location">
    <subcellularLocation>
        <location evidence="1 9">Cell inner membrane</location>
        <topology evidence="1 9">Multi-pass membrane protein</topology>
    </subcellularLocation>
</comment>
<feature type="transmembrane region" description="Helical" evidence="9">
    <location>
        <begin position="12"/>
        <end position="35"/>
    </location>
</feature>
<gene>
    <name evidence="11" type="ORF">AACH00_19750</name>
</gene>
<dbReference type="InterPro" id="IPR055348">
    <property type="entry name" value="DctQ"/>
</dbReference>
<evidence type="ECO:0000256" key="2">
    <source>
        <dbReference type="ARBA" id="ARBA00022448"/>
    </source>
</evidence>
<keyword evidence="2 9" id="KW-0813">Transport</keyword>
<comment type="similarity">
    <text evidence="8 9">Belongs to the TRAP transporter small permease family.</text>
</comment>
<dbReference type="RefSeq" id="WP_341400897.1">
    <property type="nucleotide sequence ID" value="NZ_JBBUTI010000022.1"/>
</dbReference>
<keyword evidence="4 9" id="KW-0997">Cell inner membrane</keyword>
<evidence type="ECO:0000256" key="8">
    <source>
        <dbReference type="ARBA" id="ARBA00038436"/>
    </source>
</evidence>
<reference evidence="11 12" key="1">
    <citation type="submission" date="2024-04" db="EMBL/GenBank/DDBJ databases">
        <title>Novel species of the genus Ideonella isolated from streams.</title>
        <authorList>
            <person name="Lu H."/>
        </authorList>
    </citation>
    <scope>NUCLEOTIDE SEQUENCE [LARGE SCALE GENOMIC DNA]</scope>
    <source>
        <strain evidence="11 12">LYT19W</strain>
    </source>
</reference>
<sequence length="186" mass="20710">MTKILDGYCRVLEWLLVIMLATMVLLVFGNVVMRYAFNSGITVSEEVARWLFVWLTFLGGAIAVHEHGHLGSDMLVSRLGPVGQRLCLVLAQVLMLWVTWLLLSGSWQQAQINADVEAPVTGAPVSVFYAAGVVFAISSGLMIALDLWRTVTGQRRDDELLLVKESEDLAQIDELHLNQSQTFKKH</sequence>
<comment type="subunit">
    <text evidence="9">The complex comprises the extracytoplasmic solute receptor protein and the two transmembrane proteins.</text>
</comment>
<keyword evidence="12" id="KW-1185">Reference proteome</keyword>
<proteinExistence type="inferred from homology"/>
<dbReference type="PANTHER" id="PTHR35011">
    <property type="entry name" value="2,3-DIKETO-L-GULONATE TRAP TRANSPORTER SMALL PERMEASE PROTEIN YIAM"/>
    <property type="match status" value="1"/>
</dbReference>
<dbReference type="InterPro" id="IPR007387">
    <property type="entry name" value="TRAP_DctQ"/>
</dbReference>
<feature type="transmembrane region" description="Helical" evidence="9">
    <location>
        <begin position="127"/>
        <end position="148"/>
    </location>
</feature>
<dbReference type="PANTHER" id="PTHR35011:SF2">
    <property type="entry name" value="2,3-DIKETO-L-GULONATE TRAP TRANSPORTER SMALL PERMEASE PROTEIN YIAM"/>
    <property type="match status" value="1"/>
</dbReference>
<evidence type="ECO:0000256" key="9">
    <source>
        <dbReference type="RuleBase" id="RU369079"/>
    </source>
</evidence>
<feature type="domain" description="Tripartite ATP-independent periplasmic transporters DctQ component" evidence="10">
    <location>
        <begin position="23"/>
        <end position="152"/>
    </location>
</feature>
<keyword evidence="6 9" id="KW-1133">Transmembrane helix</keyword>
<evidence type="ECO:0000256" key="4">
    <source>
        <dbReference type="ARBA" id="ARBA00022519"/>
    </source>
</evidence>
<protein>
    <recommendedName>
        <fullName evidence="9">TRAP transporter small permease protein</fullName>
    </recommendedName>
</protein>
<dbReference type="Pfam" id="PF04290">
    <property type="entry name" value="DctQ"/>
    <property type="match status" value="1"/>
</dbReference>